<dbReference type="GO" id="GO:0006352">
    <property type="term" value="P:DNA-templated transcription initiation"/>
    <property type="evidence" value="ECO:0007669"/>
    <property type="project" value="InterPro"/>
</dbReference>
<dbReference type="CDD" id="cd00652">
    <property type="entry name" value="TBP_TLF"/>
    <property type="match status" value="1"/>
</dbReference>
<sequence length="244" mass="27149">MSVLSFSSNSTNEDAWSHARLAEEGVAYRVVNVLGSGFVKEPIDIKKLALLVRNADYAPRGFGALVMRFQTPRATVLLYRSGKFVVIGATSVVNAKLAAEKLISILKKVSFPCDSSPFVIRNVVGSTDVCFKIRLEGLARDHVRFSTVSGSLHARLSVRQLTREAFQYEPELFPGLIYRMLRPKCTMLIFISGKLVITGCESPDAGENALGTIYPVLLQYRLRDEYSEEEDEEQDTSDSMEIDL</sequence>
<dbReference type="GO" id="GO:0003677">
    <property type="term" value="F:DNA binding"/>
    <property type="evidence" value="ECO:0007669"/>
    <property type="project" value="UniProtKB-KW"/>
</dbReference>
<dbReference type="PRINTS" id="PR00686">
    <property type="entry name" value="TIFACTORIID"/>
</dbReference>
<protein>
    <recommendedName>
        <fullName evidence="6">TATA-box-binding protein</fullName>
    </recommendedName>
</protein>
<dbReference type="PANTHER" id="PTHR10126">
    <property type="entry name" value="TATA-BOX BINDING PROTEIN"/>
    <property type="match status" value="1"/>
</dbReference>
<accession>A0A976IHM6</accession>
<keyword evidence="5" id="KW-1185">Reference proteome</keyword>
<evidence type="ECO:0000313" key="4">
    <source>
        <dbReference type="EMBL" id="TDH71977.1"/>
    </source>
</evidence>
<evidence type="ECO:0000256" key="2">
    <source>
        <dbReference type="ARBA" id="ARBA00023125"/>
    </source>
</evidence>
<dbReference type="KEGG" id="blac:94348635"/>
<organism evidence="4 5">
    <name type="scientific">Bremia lactucae</name>
    <name type="common">Lettuce downy mildew</name>
    <dbReference type="NCBI Taxonomy" id="4779"/>
    <lineage>
        <taxon>Eukaryota</taxon>
        <taxon>Sar</taxon>
        <taxon>Stramenopiles</taxon>
        <taxon>Oomycota</taxon>
        <taxon>Peronosporomycetes</taxon>
        <taxon>Peronosporales</taxon>
        <taxon>Peronosporaceae</taxon>
        <taxon>Bremia</taxon>
    </lineage>
</organism>
<proteinExistence type="inferred from homology"/>
<dbReference type="EMBL" id="SHOA02000012">
    <property type="protein sequence ID" value="TDH71977.1"/>
    <property type="molecule type" value="Genomic_DNA"/>
</dbReference>
<keyword evidence="3" id="KW-0804">Transcription</keyword>
<dbReference type="RefSeq" id="XP_067821476.1">
    <property type="nucleotide sequence ID" value="XM_067962964.1"/>
</dbReference>
<comment type="caution">
    <text evidence="4">The sequence shown here is derived from an EMBL/GenBank/DDBJ whole genome shotgun (WGS) entry which is preliminary data.</text>
</comment>
<evidence type="ECO:0000256" key="3">
    <source>
        <dbReference type="ARBA" id="ARBA00023163"/>
    </source>
</evidence>
<dbReference type="SUPFAM" id="SSF55945">
    <property type="entry name" value="TATA-box binding protein-like"/>
    <property type="match status" value="2"/>
</dbReference>
<evidence type="ECO:0000256" key="1">
    <source>
        <dbReference type="ARBA" id="ARBA00005560"/>
    </source>
</evidence>
<dbReference type="GeneID" id="94348635"/>
<evidence type="ECO:0008006" key="6">
    <source>
        <dbReference type="Google" id="ProtNLM"/>
    </source>
</evidence>
<dbReference type="Gene3D" id="3.30.310.10">
    <property type="entry name" value="TATA-Binding Protein"/>
    <property type="match status" value="2"/>
</dbReference>
<dbReference type="Pfam" id="PF00352">
    <property type="entry name" value="TBP"/>
    <property type="match status" value="2"/>
</dbReference>
<dbReference type="Proteomes" id="UP000294530">
    <property type="component" value="Unassembled WGS sequence"/>
</dbReference>
<dbReference type="InterPro" id="IPR000814">
    <property type="entry name" value="TBP"/>
</dbReference>
<keyword evidence="2" id="KW-0238">DNA-binding</keyword>
<name>A0A976IHM6_BRELC</name>
<dbReference type="AlphaFoldDB" id="A0A976IHM6"/>
<reference evidence="4 5" key="1">
    <citation type="journal article" date="2021" name="Genome Biol.">
        <title>AFLAP: assembly-free linkage analysis pipeline using k-mers from genome sequencing data.</title>
        <authorList>
            <person name="Fletcher K."/>
            <person name="Zhang L."/>
            <person name="Gil J."/>
            <person name="Han R."/>
            <person name="Cavanaugh K."/>
            <person name="Michelmore R."/>
        </authorList>
    </citation>
    <scope>NUCLEOTIDE SEQUENCE [LARGE SCALE GENOMIC DNA]</scope>
    <source>
        <strain evidence="4 5">SF5</strain>
    </source>
</reference>
<evidence type="ECO:0000313" key="5">
    <source>
        <dbReference type="Proteomes" id="UP000294530"/>
    </source>
</evidence>
<gene>
    <name evidence="4" type="ORF">CCR75_004878</name>
</gene>
<dbReference type="InterPro" id="IPR012295">
    <property type="entry name" value="TBP_dom_sf"/>
</dbReference>
<comment type="similarity">
    <text evidence="1">Belongs to the TBP family.</text>
</comment>